<comment type="caution">
    <text evidence="8">The sequence shown here is derived from an EMBL/GenBank/DDBJ whole genome shotgun (WGS) entry which is preliminary data.</text>
</comment>
<protein>
    <submittedName>
        <fullName evidence="8">Inactive serine/threonine-protein kinase VRK3</fullName>
    </submittedName>
</protein>
<evidence type="ECO:0000256" key="3">
    <source>
        <dbReference type="ARBA" id="ARBA00022454"/>
    </source>
</evidence>
<feature type="region of interest" description="Disordered" evidence="6">
    <location>
        <begin position="700"/>
        <end position="748"/>
    </location>
</feature>
<dbReference type="PANTHER" id="PTHR14487">
    <property type="entry name" value="ADRENOCORTICAL DYSPLASIA PROTEIN ACD"/>
    <property type="match status" value="1"/>
</dbReference>
<evidence type="ECO:0000313" key="9">
    <source>
        <dbReference type="Proteomes" id="UP000830375"/>
    </source>
</evidence>
<sequence>MLNFCPQCGSKLQPGFKFCPSCGGRLPDPTETVDSQPSEPNPNSVLLSLSAMEVDSAGDSPQSTLSRPPLRSTRSTAAESLDQKSSPLSRKRKVSPPVKEEEKVSQTTSAVITQTPVKRLLTSPRKGKASPKVKEQEEVKETISVTLQTPDKTSLASPRNRKASPQVKEEEVKPMSSVSQSPSKSKGRKRVCAVGPVPEGTVVCDQSSKKWKLVELLWQTELDLTYAVCQANQQAGSNECKYMLRLGAKEGHLFNEQNFHLRAAKPDAVEKWLKLHKLDFLGIPSCVGFGLHEAYSMGQTLQTVMDEGNCTLPEKAVLQLALRLLDALEFIHEKEYAHADIHAGNIYINTDSQTEVFLSGFGHAFRFCPGGKHVEYRQGSRTAHQGNITFISLDSHKGAGPSCRSDLQSLGYCMLYWMTGSLPWIALQDYLTNVMSLQYTEKPDYTLLKAGLHESLQKMGGSLKESLNLNFSLVLMQPIHFIPSVEIHTMNPPKIKRRRMAELEPWIEKLIQNYGESQCETTVKANVVGVCDISDSQRMEHTDACMLFMSDGSAVIPAVLSDAAWERLQDLEEMESFTGLHNAIVYIRSFELKFDMNPDLYKSRISQRSDQKDVEIPQGGFRVSLSSLLDVWHNDIIINILNDATEKITMSATYCPSVATPTHWHRERLHWRGQEQFIVPVPFLLIPEEQRELMTADPMCAGAESESETPNDLAPPPEESHPTGASSANQTMAAQDGISGSCPDEGQSTLVHTRPEVLCGTGELSGDGESPWDMFTEEPALLGRCSTSDSNDPEQESQSILKEAAPLPIATSTQTQFSKQNSAGESEDGITRSQRPKPTQFSPSHSSDKSFRDPSQEQDKERAQSPPSWLIHNTAPPSERTPLEPSPAGAKPLASPPTKARKVHSDGTPFSYLYHPQPQVATALGHFQIPGHLIQWAVRYLGTSDCADVSAEAGS</sequence>
<dbReference type="EMBL" id="JACTAM010000007">
    <property type="protein sequence ID" value="KAI2662699.1"/>
    <property type="molecule type" value="Genomic_DNA"/>
</dbReference>
<feature type="compositionally biased region" description="Polar residues" evidence="6">
    <location>
        <begin position="59"/>
        <end position="88"/>
    </location>
</feature>
<keyword evidence="8" id="KW-0808">Transferase</keyword>
<dbReference type="InterPro" id="IPR019437">
    <property type="entry name" value="TPP1/Est3"/>
</dbReference>
<keyword evidence="4" id="KW-0779">Telomere</keyword>
<dbReference type="InterPro" id="IPR000719">
    <property type="entry name" value="Prot_kinase_dom"/>
</dbReference>
<gene>
    <name evidence="8" type="ORF">H4Q32_001621</name>
</gene>
<evidence type="ECO:0000256" key="1">
    <source>
        <dbReference type="ARBA" id="ARBA00004123"/>
    </source>
</evidence>
<feature type="region of interest" description="Disordered" evidence="6">
    <location>
        <begin position="811"/>
        <end position="905"/>
    </location>
</feature>
<keyword evidence="5" id="KW-0539">Nucleus</keyword>
<evidence type="ECO:0000256" key="5">
    <source>
        <dbReference type="ARBA" id="ARBA00023242"/>
    </source>
</evidence>
<dbReference type="InterPro" id="IPR028631">
    <property type="entry name" value="ACD"/>
</dbReference>
<dbReference type="Pfam" id="PF00069">
    <property type="entry name" value="Pkinase"/>
    <property type="match status" value="1"/>
</dbReference>
<dbReference type="InterPro" id="IPR011009">
    <property type="entry name" value="Kinase-like_dom_sf"/>
</dbReference>
<feature type="compositionally biased region" description="Polar residues" evidence="6">
    <location>
        <begin position="723"/>
        <end position="733"/>
    </location>
</feature>
<dbReference type="Gene3D" id="2.40.50.960">
    <property type="match status" value="1"/>
</dbReference>
<organism evidence="8 9">
    <name type="scientific">Labeo rohita</name>
    <name type="common">Indian major carp</name>
    <name type="synonym">Cyprinus rohita</name>
    <dbReference type="NCBI Taxonomy" id="84645"/>
    <lineage>
        <taxon>Eukaryota</taxon>
        <taxon>Metazoa</taxon>
        <taxon>Chordata</taxon>
        <taxon>Craniata</taxon>
        <taxon>Vertebrata</taxon>
        <taxon>Euteleostomi</taxon>
        <taxon>Actinopterygii</taxon>
        <taxon>Neopterygii</taxon>
        <taxon>Teleostei</taxon>
        <taxon>Ostariophysi</taxon>
        <taxon>Cypriniformes</taxon>
        <taxon>Cyprinidae</taxon>
        <taxon>Labeoninae</taxon>
        <taxon>Labeonini</taxon>
        <taxon>Labeo</taxon>
    </lineage>
</organism>
<reference evidence="8 9" key="1">
    <citation type="submission" date="2022-01" db="EMBL/GenBank/DDBJ databases">
        <title>A high-quality chromosome-level genome assembly of rohu carp, Labeo rohita.</title>
        <authorList>
            <person name="Arick M.A. II"/>
            <person name="Hsu C.-Y."/>
            <person name="Magbanua Z."/>
            <person name="Pechanova O."/>
            <person name="Grover C."/>
            <person name="Miller E."/>
            <person name="Thrash A."/>
            <person name="Ezzel L."/>
            <person name="Alam S."/>
            <person name="Benzie J."/>
            <person name="Hamilton M."/>
            <person name="Karsi A."/>
            <person name="Lawrence M.L."/>
            <person name="Peterson D.G."/>
        </authorList>
    </citation>
    <scope>NUCLEOTIDE SEQUENCE [LARGE SCALE GENOMIC DNA]</scope>
    <source>
        <strain evidence="9">BAU-BD-2019</strain>
        <tissue evidence="8">Blood</tissue>
    </source>
</reference>
<accession>A0ABQ8MIV2</accession>
<feature type="compositionally biased region" description="Basic and acidic residues" evidence="6">
    <location>
        <begin position="132"/>
        <end position="141"/>
    </location>
</feature>
<feature type="compositionally biased region" description="Polar residues" evidence="6">
    <location>
        <begin position="831"/>
        <end position="845"/>
    </location>
</feature>
<evidence type="ECO:0000313" key="8">
    <source>
        <dbReference type="EMBL" id="KAI2662699.1"/>
    </source>
</evidence>
<dbReference type="PANTHER" id="PTHR14487:SF3">
    <property type="entry name" value="ADRENOCORTICAL DYSPLASIA PROTEIN HOMOLOG"/>
    <property type="match status" value="1"/>
</dbReference>
<dbReference type="Gene3D" id="1.10.510.10">
    <property type="entry name" value="Transferase(Phosphotransferase) domain 1"/>
    <property type="match status" value="1"/>
</dbReference>
<feature type="compositionally biased region" description="Polar residues" evidence="6">
    <location>
        <begin position="811"/>
        <end position="824"/>
    </location>
</feature>
<feature type="compositionally biased region" description="Basic and acidic residues" evidence="6">
    <location>
        <begin position="846"/>
        <end position="863"/>
    </location>
</feature>
<dbReference type="SUPFAM" id="SSF56112">
    <property type="entry name" value="Protein kinase-like (PK-like)"/>
    <property type="match status" value="1"/>
</dbReference>
<comment type="subcellular location">
    <subcellularLocation>
        <location evidence="2">Chromosome</location>
        <location evidence="2">Telomere</location>
    </subcellularLocation>
    <subcellularLocation>
        <location evidence="1">Nucleus</location>
    </subcellularLocation>
</comment>
<evidence type="ECO:0000256" key="2">
    <source>
        <dbReference type="ARBA" id="ARBA00004574"/>
    </source>
</evidence>
<feature type="compositionally biased region" description="Polar residues" evidence="6">
    <location>
        <begin position="32"/>
        <end position="47"/>
    </location>
</feature>
<evidence type="ECO:0000259" key="7">
    <source>
        <dbReference type="PROSITE" id="PS50011"/>
    </source>
</evidence>
<dbReference type="Pfam" id="PF10341">
    <property type="entry name" value="TPP1"/>
    <property type="match status" value="1"/>
</dbReference>
<feature type="region of interest" description="Disordered" evidence="6">
    <location>
        <begin position="25"/>
        <end position="191"/>
    </location>
</feature>
<feature type="compositionally biased region" description="Low complexity" evidence="6">
    <location>
        <begin position="174"/>
        <end position="184"/>
    </location>
</feature>
<feature type="compositionally biased region" description="Polar residues" evidence="6">
    <location>
        <begin position="105"/>
        <end position="116"/>
    </location>
</feature>
<keyword evidence="9" id="KW-1185">Reference proteome</keyword>
<evidence type="ECO:0000256" key="4">
    <source>
        <dbReference type="ARBA" id="ARBA00022895"/>
    </source>
</evidence>
<dbReference type="Pfam" id="PF13240">
    <property type="entry name" value="Zn_Ribbon_1"/>
    <property type="match status" value="1"/>
</dbReference>
<dbReference type="PROSITE" id="PS50011">
    <property type="entry name" value="PROTEIN_KINASE_DOM"/>
    <property type="match status" value="1"/>
</dbReference>
<keyword evidence="3" id="KW-0158">Chromosome</keyword>
<feature type="compositionally biased region" description="Polar residues" evidence="6">
    <location>
        <begin position="143"/>
        <end position="157"/>
    </location>
</feature>
<name>A0ABQ8MIV2_LABRO</name>
<dbReference type="GO" id="GO:0016301">
    <property type="term" value="F:kinase activity"/>
    <property type="evidence" value="ECO:0007669"/>
    <property type="project" value="UniProtKB-KW"/>
</dbReference>
<proteinExistence type="predicted"/>
<feature type="domain" description="Protein kinase" evidence="7">
    <location>
        <begin position="188"/>
        <end position="584"/>
    </location>
</feature>
<keyword evidence="8" id="KW-0418">Kinase</keyword>
<dbReference type="Proteomes" id="UP000830375">
    <property type="component" value="Unassembled WGS sequence"/>
</dbReference>
<dbReference type="InterPro" id="IPR026870">
    <property type="entry name" value="Zinc_ribbon_dom"/>
</dbReference>
<evidence type="ECO:0000256" key="6">
    <source>
        <dbReference type="SAM" id="MobiDB-lite"/>
    </source>
</evidence>